<keyword evidence="2" id="KW-0067">ATP-binding</keyword>
<dbReference type="PANTHER" id="PTHR30050">
    <property type="entry name" value="CHROMOSOMAL REPLICATION INITIATOR PROTEIN DNAA"/>
    <property type="match status" value="1"/>
</dbReference>
<organism evidence="2 3">
    <name type="scientific">Paenibacillus macerans</name>
    <name type="common">Bacillus macerans</name>
    <dbReference type="NCBI Taxonomy" id="44252"/>
    <lineage>
        <taxon>Bacteria</taxon>
        <taxon>Bacillati</taxon>
        <taxon>Bacillota</taxon>
        <taxon>Bacilli</taxon>
        <taxon>Bacillales</taxon>
        <taxon>Paenibacillaceae</taxon>
        <taxon>Paenibacillus</taxon>
    </lineage>
</organism>
<dbReference type="CDD" id="cd00009">
    <property type="entry name" value="AAA"/>
    <property type="match status" value="1"/>
</dbReference>
<dbReference type="InterPro" id="IPR003593">
    <property type="entry name" value="AAA+_ATPase"/>
</dbReference>
<sequence length="257" mass="29566">MKEKGFDLEEIQNRVNLLSSTSRTEPAQAKTYRCSKCKDEEFLLIRTGDGREYAVDCDCRKERASERLLKSSKITAEFQNKTFGNFVRNGRPKVVLEAYEAAWNYVQDLDDRNTPNKSIALLGRPGCGKTHLLMAISNSLLAKSVQVLYFPFVEGFNEIRSNLDTLEQRIYQLQQAQVLYIDDLFKGRKEITDFVIEQTFAVVNYRYLEKKPILISSEKTIAGLCEIDEGIGSRINEMCRDYRVVLTGGIELNYRLR</sequence>
<dbReference type="EMBL" id="WNZZ01000034">
    <property type="protein sequence ID" value="MUG26019.1"/>
    <property type="molecule type" value="Genomic_DNA"/>
</dbReference>
<dbReference type="SMART" id="SM00382">
    <property type="entry name" value="AAA"/>
    <property type="match status" value="1"/>
</dbReference>
<feature type="domain" description="AAA+ ATPase" evidence="1">
    <location>
        <begin position="115"/>
        <end position="226"/>
    </location>
</feature>
<keyword evidence="2" id="KW-0547">Nucleotide-binding</keyword>
<dbReference type="GO" id="GO:0006260">
    <property type="term" value="P:DNA replication"/>
    <property type="evidence" value="ECO:0007669"/>
    <property type="project" value="TreeGrafter"/>
</dbReference>
<evidence type="ECO:0000313" key="3">
    <source>
        <dbReference type="Proteomes" id="UP000442469"/>
    </source>
</evidence>
<protein>
    <submittedName>
        <fullName evidence="2">ATP-binding protein</fullName>
    </submittedName>
</protein>
<accession>A0A6N8F268</accession>
<dbReference type="AlphaFoldDB" id="A0A6N8F268"/>
<dbReference type="SUPFAM" id="SSF52540">
    <property type="entry name" value="P-loop containing nucleoside triphosphate hydrolases"/>
    <property type="match status" value="1"/>
</dbReference>
<comment type="caution">
    <text evidence="2">The sequence shown here is derived from an EMBL/GenBank/DDBJ whole genome shotgun (WGS) entry which is preliminary data.</text>
</comment>
<evidence type="ECO:0000313" key="2">
    <source>
        <dbReference type="EMBL" id="MUG26019.1"/>
    </source>
</evidence>
<reference evidence="2 3" key="1">
    <citation type="submission" date="2019-11" db="EMBL/GenBank/DDBJ databases">
        <title>Draft genome sequences of five Paenibacillus species of dairy origin.</title>
        <authorList>
            <person name="Olajide A.M."/>
            <person name="Chen S."/>
            <person name="Lapointe G."/>
        </authorList>
    </citation>
    <scope>NUCLEOTIDE SEQUENCE [LARGE SCALE GENOMIC DNA]</scope>
    <source>
        <strain evidence="2 3">3CT49</strain>
    </source>
</reference>
<dbReference type="Proteomes" id="UP000442469">
    <property type="component" value="Unassembled WGS sequence"/>
</dbReference>
<dbReference type="Gene3D" id="3.40.50.300">
    <property type="entry name" value="P-loop containing nucleotide triphosphate hydrolases"/>
    <property type="match status" value="1"/>
</dbReference>
<dbReference type="NCBIfam" id="NF005378">
    <property type="entry name" value="PRK06921.1"/>
    <property type="match status" value="1"/>
</dbReference>
<dbReference type="InterPro" id="IPR027417">
    <property type="entry name" value="P-loop_NTPase"/>
</dbReference>
<gene>
    <name evidence="2" type="ORF">GNQ08_27030</name>
</gene>
<dbReference type="GO" id="GO:0005524">
    <property type="term" value="F:ATP binding"/>
    <property type="evidence" value="ECO:0007669"/>
    <property type="project" value="UniProtKB-KW"/>
</dbReference>
<proteinExistence type="predicted"/>
<dbReference type="Pfam" id="PF00308">
    <property type="entry name" value="Bac_DnaA"/>
    <property type="match status" value="1"/>
</dbReference>
<name>A0A6N8F268_PAEMA</name>
<dbReference type="PANTHER" id="PTHR30050:SF10">
    <property type="entry name" value="PHAGE-LIKE ELEMENT PBSX PROTEIN XKDC"/>
    <property type="match status" value="1"/>
</dbReference>
<dbReference type="RefSeq" id="WP_155621262.1">
    <property type="nucleotide sequence ID" value="NZ_WNZZ01000034.1"/>
</dbReference>
<evidence type="ECO:0000259" key="1">
    <source>
        <dbReference type="SMART" id="SM00382"/>
    </source>
</evidence>
<dbReference type="InterPro" id="IPR013317">
    <property type="entry name" value="DnaA_dom"/>
</dbReference>